<protein>
    <submittedName>
        <fullName evidence="1">Uncharacterized protein</fullName>
    </submittedName>
</protein>
<evidence type="ECO:0000313" key="1">
    <source>
        <dbReference type="EMBL" id="CAA2615974.1"/>
    </source>
</evidence>
<evidence type="ECO:0000313" key="3">
    <source>
        <dbReference type="Proteomes" id="UP000663760"/>
    </source>
</evidence>
<organism evidence="1">
    <name type="scientific">Spirodela intermedia</name>
    <name type="common">Intermediate duckweed</name>
    <dbReference type="NCBI Taxonomy" id="51605"/>
    <lineage>
        <taxon>Eukaryota</taxon>
        <taxon>Viridiplantae</taxon>
        <taxon>Streptophyta</taxon>
        <taxon>Embryophyta</taxon>
        <taxon>Tracheophyta</taxon>
        <taxon>Spermatophyta</taxon>
        <taxon>Magnoliopsida</taxon>
        <taxon>Liliopsida</taxon>
        <taxon>Araceae</taxon>
        <taxon>Lemnoideae</taxon>
        <taxon>Spirodela</taxon>
    </lineage>
</organism>
<name>A0A7I8ID37_SPIIN</name>
<gene>
    <name evidence="1" type="ORF">SI7747_02002216</name>
    <name evidence="2" type="ORF">SI8410_02002398</name>
</gene>
<dbReference type="Proteomes" id="UP000663760">
    <property type="component" value="Chromosome 2"/>
</dbReference>
<dbReference type="AlphaFoldDB" id="A0A7I8ID37"/>
<keyword evidence="3" id="KW-1185">Reference proteome</keyword>
<evidence type="ECO:0000313" key="2">
    <source>
        <dbReference type="EMBL" id="CAA7391009.1"/>
    </source>
</evidence>
<dbReference type="EMBL" id="LR743589">
    <property type="protein sequence ID" value="CAA2615974.1"/>
    <property type="molecule type" value="Genomic_DNA"/>
</dbReference>
<dbReference type="EMBL" id="LR746265">
    <property type="protein sequence ID" value="CAA7391009.1"/>
    <property type="molecule type" value="Genomic_DNA"/>
</dbReference>
<sequence>MPAAFSEQTASPTTIAN</sequence>
<proteinExistence type="predicted"/>
<accession>A0A7I8ID37</accession>
<reference evidence="1" key="1">
    <citation type="submission" date="2019-12" db="EMBL/GenBank/DDBJ databases">
        <authorList>
            <person name="Scholz U."/>
            <person name="Mascher M."/>
            <person name="Fiebig A."/>
        </authorList>
    </citation>
    <scope>NUCLEOTIDE SEQUENCE</scope>
</reference>